<evidence type="ECO:0000259" key="1">
    <source>
        <dbReference type="Pfam" id="PF02870"/>
    </source>
</evidence>
<name>A0A382ITJ5_9ZZZZ</name>
<gene>
    <name evidence="2" type="ORF">METZ01_LOCUS255351</name>
</gene>
<dbReference type="GO" id="GO:0003908">
    <property type="term" value="F:methylated-DNA-[protein]-cysteine S-methyltransferase activity"/>
    <property type="evidence" value="ECO:0007669"/>
    <property type="project" value="InterPro"/>
</dbReference>
<dbReference type="EMBL" id="UINC01069263">
    <property type="protein sequence ID" value="SVC02497.1"/>
    <property type="molecule type" value="Genomic_DNA"/>
</dbReference>
<organism evidence="2">
    <name type="scientific">marine metagenome</name>
    <dbReference type="NCBI Taxonomy" id="408172"/>
    <lineage>
        <taxon>unclassified sequences</taxon>
        <taxon>metagenomes</taxon>
        <taxon>ecological metagenomes</taxon>
    </lineage>
</organism>
<feature type="non-terminal residue" evidence="2">
    <location>
        <position position="163"/>
    </location>
</feature>
<dbReference type="GO" id="GO:0006281">
    <property type="term" value="P:DNA repair"/>
    <property type="evidence" value="ECO:0007669"/>
    <property type="project" value="InterPro"/>
</dbReference>
<dbReference type="InterPro" id="IPR008332">
    <property type="entry name" value="MethylG_MeTrfase_N"/>
</dbReference>
<feature type="domain" description="Methylguanine DNA methyltransferase ribonuclease-like" evidence="1">
    <location>
        <begin position="91"/>
        <end position="147"/>
    </location>
</feature>
<proteinExistence type="predicted"/>
<dbReference type="InterPro" id="IPR036631">
    <property type="entry name" value="MGMT_N_sf"/>
</dbReference>
<dbReference type="SUPFAM" id="SSF53155">
    <property type="entry name" value="Methylated DNA-protein cysteine methyltransferase domain"/>
    <property type="match status" value="1"/>
</dbReference>
<protein>
    <recommendedName>
        <fullName evidence="1">Methylguanine DNA methyltransferase ribonuclease-like domain-containing protein</fullName>
    </recommendedName>
</protein>
<sequence>MGQKAKPVVQGCESGAKSLLTNAKTNLSFSGKTDAILCLLREKPENFCAPIRTVGTTSFQVNNAGLLICDESGLVTISTWISLIMPNAININTPIGMLRITGSNAITGLEWGAKVDSPPSSLLAEAKRQIDAYFRGELREFDLPLSPRGTPFQCEIWERLRSI</sequence>
<accession>A0A382ITJ5</accession>
<dbReference type="Pfam" id="PF02870">
    <property type="entry name" value="Methyltransf_1N"/>
    <property type="match status" value="1"/>
</dbReference>
<evidence type="ECO:0000313" key="2">
    <source>
        <dbReference type="EMBL" id="SVC02497.1"/>
    </source>
</evidence>
<reference evidence="2" key="1">
    <citation type="submission" date="2018-05" db="EMBL/GenBank/DDBJ databases">
        <authorList>
            <person name="Lanie J.A."/>
            <person name="Ng W.-L."/>
            <person name="Kazmierczak K.M."/>
            <person name="Andrzejewski T.M."/>
            <person name="Davidsen T.M."/>
            <person name="Wayne K.J."/>
            <person name="Tettelin H."/>
            <person name="Glass J.I."/>
            <person name="Rusch D."/>
            <person name="Podicherti R."/>
            <person name="Tsui H.-C.T."/>
            <person name="Winkler M.E."/>
        </authorList>
    </citation>
    <scope>NUCLEOTIDE SEQUENCE</scope>
</reference>
<dbReference type="AlphaFoldDB" id="A0A382ITJ5"/>
<dbReference type="Gene3D" id="3.30.160.70">
    <property type="entry name" value="Methylated DNA-protein cysteine methyltransferase domain"/>
    <property type="match status" value="1"/>
</dbReference>